<dbReference type="EMBL" id="UGNW01000001">
    <property type="protein sequence ID" value="STX31871.1"/>
    <property type="molecule type" value="Genomic_DNA"/>
</dbReference>
<proteinExistence type="predicted"/>
<reference evidence="1 3" key="1">
    <citation type="submission" date="2015-11" db="EMBL/GenBank/DDBJ databases">
        <title>Genomic analysis of 38 Legionella species identifies large and diverse effector repertoires.</title>
        <authorList>
            <person name="Burstein D."/>
            <person name="Amaro F."/>
            <person name="Zusman T."/>
            <person name="Lifshitz Z."/>
            <person name="Cohen O."/>
            <person name="Gilbert J.A."/>
            <person name="Pupko T."/>
            <person name="Shuman H.A."/>
            <person name="Segal G."/>
        </authorList>
    </citation>
    <scope>NUCLEOTIDE SEQUENCE [LARGE SCALE GENOMIC DNA]</scope>
    <source>
        <strain evidence="1 3">CDC#1407-AL-14</strain>
    </source>
</reference>
<reference evidence="2 4" key="2">
    <citation type="submission" date="2018-06" db="EMBL/GenBank/DDBJ databases">
        <authorList>
            <consortium name="Pathogen Informatics"/>
            <person name="Doyle S."/>
        </authorList>
    </citation>
    <scope>NUCLEOTIDE SEQUENCE [LARGE SCALE GENOMIC DNA]</scope>
    <source>
        <strain evidence="2 4">NCTC12437</strain>
    </source>
</reference>
<evidence type="ECO:0000313" key="1">
    <source>
        <dbReference type="EMBL" id="KTC75178.1"/>
    </source>
</evidence>
<name>A0A378IBD4_9GAMM</name>
<evidence type="ECO:0000313" key="3">
    <source>
        <dbReference type="Proteomes" id="UP000054735"/>
    </source>
</evidence>
<dbReference type="STRING" id="28083.Lbir_0552"/>
<dbReference type="Proteomes" id="UP000255066">
    <property type="component" value="Unassembled WGS sequence"/>
</dbReference>
<dbReference type="Proteomes" id="UP000054735">
    <property type="component" value="Unassembled WGS sequence"/>
</dbReference>
<sequence length="221" mass="25626">MESISRREWLQGLKRKLERFICRVEKAEKSFCGYFPFSSASSLTIQQQFETWLKSGSFTDEQLETFFTQQLLSMMKKSRNPGWVDVCIMDWIKSILSQLCPKLLAQQILRHLQLSQLLVKNEADISCLNAIKNSFGLCDADFSHFKKSMVEIVNLYKDAGLSKPFIHRFNQAIEMIDQAVSLIPPDFNFTQKHRIIHSPLCKRDEKIELAEESELDIAVRA</sequence>
<organism evidence="2 4">
    <name type="scientific">Legionella birminghamensis</name>
    <dbReference type="NCBI Taxonomy" id="28083"/>
    <lineage>
        <taxon>Bacteria</taxon>
        <taxon>Pseudomonadati</taxon>
        <taxon>Pseudomonadota</taxon>
        <taxon>Gammaproteobacteria</taxon>
        <taxon>Legionellales</taxon>
        <taxon>Legionellaceae</taxon>
        <taxon>Legionella</taxon>
    </lineage>
</organism>
<evidence type="ECO:0000313" key="4">
    <source>
        <dbReference type="Proteomes" id="UP000255066"/>
    </source>
</evidence>
<evidence type="ECO:0000313" key="2">
    <source>
        <dbReference type="EMBL" id="STX31871.1"/>
    </source>
</evidence>
<dbReference type="AlphaFoldDB" id="A0A378IBD4"/>
<keyword evidence="3" id="KW-1185">Reference proteome</keyword>
<dbReference type="RefSeq" id="WP_058522665.1">
    <property type="nucleotide sequence ID" value="NZ_CAAAHV010000006.1"/>
</dbReference>
<dbReference type="EMBL" id="LNXT01000006">
    <property type="protein sequence ID" value="KTC75178.1"/>
    <property type="molecule type" value="Genomic_DNA"/>
</dbReference>
<accession>A0A378IBD4</accession>
<protein>
    <submittedName>
        <fullName evidence="2">Uncharacterized protein</fullName>
    </submittedName>
</protein>
<gene>
    <name evidence="1" type="ORF">Lbir_0552</name>
    <name evidence="2" type="ORF">NCTC12437_01645</name>
</gene>